<evidence type="ECO:0000313" key="3">
    <source>
        <dbReference type="Proteomes" id="UP001515480"/>
    </source>
</evidence>
<dbReference type="EMBL" id="JBGBPQ010000019">
    <property type="protein sequence ID" value="KAL1504670.1"/>
    <property type="molecule type" value="Genomic_DNA"/>
</dbReference>
<feature type="region of interest" description="Disordered" evidence="1">
    <location>
        <begin position="1"/>
        <end position="47"/>
    </location>
</feature>
<protein>
    <submittedName>
        <fullName evidence="2">Uncharacterized protein</fullName>
    </submittedName>
</protein>
<accession>A0AB34IUJ9</accession>
<evidence type="ECO:0000313" key="2">
    <source>
        <dbReference type="EMBL" id="KAL1504670.1"/>
    </source>
</evidence>
<sequence>MSQAAPQASEDKRAEGRVGHRSHLSFRRNPRRHRYSHRDDTPADESSVDIRKLLTEEHLVYEMRIAHQQTAFSWGNFDGSAGMPVIPITHHSVCGLPCDLNAHQDAFRVPARGRAGKSNMQLEHP</sequence>
<dbReference type="Proteomes" id="UP001515480">
    <property type="component" value="Unassembled WGS sequence"/>
</dbReference>
<dbReference type="AlphaFoldDB" id="A0AB34IUJ9"/>
<name>A0AB34IUJ9_PRYPA</name>
<gene>
    <name evidence="2" type="ORF">AB1Y20_008450</name>
</gene>
<reference evidence="2 3" key="1">
    <citation type="journal article" date="2024" name="Science">
        <title>Giant polyketide synthase enzymes in the biosynthesis of giant marine polyether toxins.</title>
        <authorList>
            <person name="Fallon T.R."/>
            <person name="Shende V.V."/>
            <person name="Wierzbicki I.H."/>
            <person name="Pendleton A.L."/>
            <person name="Watervoot N.F."/>
            <person name="Auber R.P."/>
            <person name="Gonzalez D.J."/>
            <person name="Wisecaver J.H."/>
            <person name="Moore B.S."/>
        </authorList>
    </citation>
    <scope>NUCLEOTIDE SEQUENCE [LARGE SCALE GENOMIC DNA]</scope>
    <source>
        <strain evidence="2 3">12B1</strain>
    </source>
</reference>
<feature type="compositionally biased region" description="Basic and acidic residues" evidence="1">
    <location>
        <begin position="9"/>
        <end position="18"/>
    </location>
</feature>
<comment type="caution">
    <text evidence="2">The sequence shown here is derived from an EMBL/GenBank/DDBJ whole genome shotgun (WGS) entry which is preliminary data.</text>
</comment>
<organism evidence="2 3">
    <name type="scientific">Prymnesium parvum</name>
    <name type="common">Toxic golden alga</name>
    <dbReference type="NCBI Taxonomy" id="97485"/>
    <lineage>
        <taxon>Eukaryota</taxon>
        <taxon>Haptista</taxon>
        <taxon>Haptophyta</taxon>
        <taxon>Prymnesiophyceae</taxon>
        <taxon>Prymnesiales</taxon>
        <taxon>Prymnesiaceae</taxon>
        <taxon>Prymnesium</taxon>
    </lineage>
</organism>
<feature type="compositionally biased region" description="Basic residues" evidence="1">
    <location>
        <begin position="19"/>
        <end position="36"/>
    </location>
</feature>
<keyword evidence="3" id="KW-1185">Reference proteome</keyword>
<evidence type="ECO:0000256" key="1">
    <source>
        <dbReference type="SAM" id="MobiDB-lite"/>
    </source>
</evidence>
<proteinExistence type="predicted"/>